<accession>A0A0M8ZSI4</accession>
<dbReference type="AlphaFoldDB" id="A0A0M8ZSI4"/>
<dbReference type="EMBL" id="KQ435918">
    <property type="protein sequence ID" value="KOX68723.1"/>
    <property type="molecule type" value="Genomic_DNA"/>
</dbReference>
<keyword evidence="3" id="KW-1185">Reference proteome</keyword>
<evidence type="ECO:0000256" key="1">
    <source>
        <dbReference type="SAM" id="MobiDB-lite"/>
    </source>
</evidence>
<sequence length="330" mass="38184">MEIMPRELTFAGNNSEKPLRVRKRTVKSAESRQIIRHGEISLRIKRWTERSVQYGSRVIIAKTIRRIGGKVLNSELNFYVTDGFHVDKISVVQANIVSDEDYPSALNLLRNVFFKIENCTKTLHLNAQRGVAKQNIEMSTEECEDTKHMQRRVGCNNTTMHSDTNRSSVTTGRSKNSMEYGISYNKPNHANWELNVSNVDKDRQIPLFDASKVLFQRLERVQERRKGTNFTFIGARKSIPRLATNYALKTQLLQIQVNPVYNNVANNAYVRDTKVLKDRSEQSSNIMEMVLTWKDLKDSISSFIKMKGAKWTKPKTQKRKICRNLRLTKL</sequence>
<evidence type="ECO:0000313" key="3">
    <source>
        <dbReference type="Proteomes" id="UP000053105"/>
    </source>
</evidence>
<dbReference type="Proteomes" id="UP000053105">
    <property type="component" value="Unassembled WGS sequence"/>
</dbReference>
<proteinExistence type="predicted"/>
<protein>
    <submittedName>
        <fullName evidence="2">Uncharacterized protein</fullName>
    </submittedName>
</protein>
<name>A0A0M8ZSI4_9HYME</name>
<feature type="region of interest" description="Disordered" evidence="1">
    <location>
        <begin position="156"/>
        <end position="177"/>
    </location>
</feature>
<evidence type="ECO:0000313" key="2">
    <source>
        <dbReference type="EMBL" id="KOX68723.1"/>
    </source>
</evidence>
<gene>
    <name evidence="2" type="ORF">WN51_06960</name>
</gene>
<reference evidence="2 3" key="1">
    <citation type="submission" date="2015-07" db="EMBL/GenBank/DDBJ databases">
        <title>The genome of Melipona quadrifasciata.</title>
        <authorList>
            <person name="Pan H."/>
            <person name="Kapheim K."/>
        </authorList>
    </citation>
    <scope>NUCLEOTIDE SEQUENCE [LARGE SCALE GENOMIC DNA]</scope>
    <source>
        <strain evidence="2">0111107301</strain>
        <tissue evidence="2">Whole body</tissue>
    </source>
</reference>
<organism evidence="2 3">
    <name type="scientific">Melipona quadrifasciata</name>
    <dbReference type="NCBI Taxonomy" id="166423"/>
    <lineage>
        <taxon>Eukaryota</taxon>
        <taxon>Metazoa</taxon>
        <taxon>Ecdysozoa</taxon>
        <taxon>Arthropoda</taxon>
        <taxon>Hexapoda</taxon>
        <taxon>Insecta</taxon>
        <taxon>Pterygota</taxon>
        <taxon>Neoptera</taxon>
        <taxon>Endopterygota</taxon>
        <taxon>Hymenoptera</taxon>
        <taxon>Apocrita</taxon>
        <taxon>Aculeata</taxon>
        <taxon>Apoidea</taxon>
        <taxon>Anthophila</taxon>
        <taxon>Apidae</taxon>
        <taxon>Melipona</taxon>
    </lineage>
</organism>